<evidence type="ECO:0000313" key="6">
    <source>
        <dbReference type="Proteomes" id="UP000027120"/>
    </source>
</evidence>
<dbReference type="AlphaFoldDB" id="A0A067E179"/>
<dbReference type="InterPro" id="IPR012677">
    <property type="entry name" value="Nucleotide-bd_a/b_plait_sf"/>
</dbReference>
<feature type="region of interest" description="Disordered" evidence="3">
    <location>
        <begin position="1"/>
        <end position="21"/>
    </location>
</feature>
<feature type="non-terminal residue" evidence="5">
    <location>
        <position position="1"/>
    </location>
</feature>
<dbReference type="GO" id="GO:0003729">
    <property type="term" value="F:mRNA binding"/>
    <property type="evidence" value="ECO:0000318"/>
    <property type="project" value="GO_Central"/>
</dbReference>
<keyword evidence="6" id="KW-1185">Reference proteome</keyword>
<evidence type="ECO:0000256" key="2">
    <source>
        <dbReference type="PROSITE-ProRule" id="PRU00176"/>
    </source>
</evidence>
<dbReference type="InterPro" id="IPR000504">
    <property type="entry name" value="RRM_dom"/>
</dbReference>
<keyword evidence="1 2" id="KW-0694">RNA-binding</keyword>
<organism evidence="5 6">
    <name type="scientific">Citrus sinensis</name>
    <name type="common">Sweet orange</name>
    <name type="synonym">Citrus aurantium var. sinensis</name>
    <dbReference type="NCBI Taxonomy" id="2711"/>
    <lineage>
        <taxon>Eukaryota</taxon>
        <taxon>Viridiplantae</taxon>
        <taxon>Streptophyta</taxon>
        <taxon>Embryophyta</taxon>
        <taxon>Tracheophyta</taxon>
        <taxon>Spermatophyta</taxon>
        <taxon>Magnoliopsida</taxon>
        <taxon>eudicotyledons</taxon>
        <taxon>Gunneridae</taxon>
        <taxon>Pentapetalae</taxon>
        <taxon>rosids</taxon>
        <taxon>malvids</taxon>
        <taxon>Sapindales</taxon>
        <taxon>Rutaceae</taxon>
        <taxon>Aurantioideae</taxon>
        <taxon>Citrus</taxon>
    </lineage>
</organism>
<dbReference type="SMR" id="A0A067E179"/>
<dbReference type="Proteomes" id="UP000027120">
    <property type="component" value="Unassembled WGS sequence"/>
</dbReference>
<evidence type="ECO:0000259" key="4">
    <source>
        <dbReference type="PROSITE" id="PS50102"/>
    </source>
</evidence>
<gene>
    <name evidence="5" type="ORF">CISIN_1g040490mg</name>
</gene>
<dbReference type="GO" id="GO:1901259">
    <property type="term" value="P:chloroplast rRNA processing"/>
    <property type="evidence" value="ECO:0000318"/>
    <property type="project" value="GO_Central"/>
</dbReference>
<reference evidence="5 6" key="1">
    <citation type="submission" date="2014-04" db="EMBL/GenBank/DDBJ databases">
        <authorList>
            <consortium name="International Citrus Genome Consortium"/>
            <person name="Gmitter F."/>
            <person name="Chen C."/>
            <person name="Farmerie W."/>
            <person name="Harkins T."/>
            <person name="Desany B."/>
            <person name="Mohiuddin M."/>
            <person name="Kodira C."/>
            <person name="Borodovsky M."/>
            <person name="Lomsadze A."/>
            <person name="Burns P."/>
            <person name="Jenkins J."/>
            <person name="Prochnik S."/>
            <person name="Shu S."/>
            <person name="Chapman J."/>
            <person name="Pitluck S."/>
            <person name="Schmutz J."/>
            <person name="Rokhsar D."/>
        </authorList>
    </citation>
    <scope>NUCLEOTIDE SEQUENCE</scope>
</reference>
<name>A0A067E179_CITSI</name>
<dbReference type="GO" id="GO:0009507">
    <property type="term" value="C:chloroplast"/>
    <property type="evidence" value="ECO:0007669"/>
    <property type="project" value="GOC"/>
</dbReference>
<proteinExistence type="predicted"/>
<dbReference type="PROSITE" id="PS50102">
    <property type="entry name" value="RRM"/>
    <property type="match status" value="1"/>
</dbReference>
<feature type="domain" description="RRM" evidence="4">
    <location>
        <begin position="27"/>
        <end position="98"/>
    </location>
</feature>
<dbReference type="SUPFAM" id="SSF54928">
    <property type="entry name" value="RNA-binding domain, RBD"/>
    <property type="match status" value="1"/>
</dbReference>
<protein>
    <recommendedName>
        <fullName evidence="4">RRM domain-containing protein</fullName>
    </recommendedName>
</protein>
<dbReference type="STRING" id="2711.A0A067E179"/>
<dbReference type="InterPro" id="IPR050502">
    <property type="entry name" value="Euk_RNA-bind_prot"/>
</dbReference>
<dbReference type="InterPro" id="IPR035979">
    <property type="entry name" value="RBD_domain_sf"/>
</dbReference>
<evidence type="ECO:0000256" key="3">
    <source>
        <dbReference type="SAM" id="MobiDB-lite"/>
    </source>
</evidence>
<accession>A0A067E179</accession>
<sequence>EIGGFIGGEESFGDGSEVDYSEPPEDAKLFVGNLRYDVDSEKLAHLFNQAGVVEISEVIFYRETDRSTGFGFVTMSTVEEAEKVVEMFNRYETGCSHGFGFFTMSDESKLNDAIAALDGQARILPHFI</sequence>
<dbReference type="Pfam" id="PF00076">
    <property type="entry name" value="RRM_1"/>
    <property type="match status" value="1"/>
</dbReference>
<dbReference type="Gene3D" id="3.30.70.330">
    <property type="match status" value="1"/>
</dbReference>
<dbReference type="EMBL" id="KK785124">
    <property type="protein sequence ID" value="KDO48994.1"/>
    <property type="molecule type" value="Genomic_DNA"/>
</dbReference>
<dbReference type="SMART" id="SM00360">
    <property type="entry name" value="RRM"/>
    <property type="match status" value="1"/>
</dbReference>
<dbReference type="PANTHER" id="PTHR48025:SF23">
    <property type="entry name" value="31 KDA RIBONUCLEOPROTEIN, CHLOROPLASTIC"/>
    <property type="match status" value="1"/>
</dbReference>
<evidence type="ECO:0000313" key="5">
    <source>
        <dbReference type="EMBL" id="KDO48994.1"/>
    </source>
</evidence>
<dbReference type="PANTHER" id="PTHR48025">
    <property type="entry name" value="OS02G0815200 PROTEIN"/>
    <property type="match status" value="1"/>
</dbReference>
<evidence type="ECO:0000256" key="1">
    <source>
        <dbReference type="ARBA" id="ARBA00022884"/>
    </source>
</evidence>